<keyword evidence="2" id="KW-1185">Reference proteome</keyword>
<dbReference type="Pfam" id="PF16868">
    <property type="entry name" value="NMT1_3"/>
    <property type="match status" value="1"/>
</dbReference>
<dbReference type="EMBL" id="JBEPNW010000002">
    <property type="protein sequence ID" value="MET3866925.1"/>
    <property type="molecule type" value="Genomic_DNA"/>
</dbReference>
<evidence type="ECO:0000313" key="1">
    <source>
        <dbReference type="EMBL" id="MET3866925.1"/>
    </source>
</evidence>
<dbReference type="Proteomes" id="UP001549119">
    <property type="component" value="Unassembled WGS sequence"/>
</dbReference>
<comment type="caution">
    <text evidence="1">The sequence shown here is derived from an EMBL/GenBank/DDBJ whole genome shotgun (WGS) entry which is preliminary data.</text>
</comment>
<accession>A0ABV2NKM0</accession>
<dbReference type="PANTHER" id="PTHR42941:SF1">
    <property type="entry name" value="SLL1037 PROTEIN"/>
    <property type="match status" value="1"/>
</dbReference>
<dbReference type="SUPFAM" id="SSF53850">
    <property type="entry name" value="Periplasmic binding protein-like II"/>
    <property type="match status" value="1"/>
</dbReference>
<sequence>MSGPFLMEFYSPACPATAGAAGPFGAFGRRGLPLRPTRRAALLAGLGLILAPPARAAGALRLVLATATPGGGFPAFGETFAGAIAAADPALTVERRATGGSSENVGLLRAGRVDLGLVQGEYAYPALAEGGGLTVLAPMYPTPGLFVVPAGSAIRSVADLRGRRVVLGTHKSGLTVMGRSALGASGLDPERDISPILLDRAADGPILVREGRADALWGGGLDWPGFRALASDPGGARFFGPSEAGIARLAQPGAATRRLTVPAGSFAGQAEPIETVGSWSFVLARPGLDEETAYRVVSALARTDLTTARPRNLVGLVTADRVNPGTARVLREAGVTLR</sequence>
<dbReference type="PANTHER" id="PTHR42941">
    <property type="entry name" value="SLL1037 PROTEIN"/>
    <property type="match status" value="1"/>
</dbReference>
<proteinExistence type="predicted"/>
<gene>
    <name evidence="1" type="ORF">ABIC20_004234</name>
</gene>
<reference evidence="1 2" key="1">
    <citation type="submission" date="2024-06" db="EMBL/GenBank/DDBJ databases">
        <title>Genomics of switchgrass bacterial isolates.</title>
        <authorList>
            <person name="Shade A."/>
        </authorList>
    </citation>
    <scope>NUCLEOTIDE SEQUENCE [LARGE SCALE GENOMIC DNA]</scope>
    <source>
        <strain evidence="1 2">PvP084</strain>
    </source>
</reference>
<dbReference type="Gene3D" id="3.40.190.10">
    <property type="entry name" value="Periplasmic binding protein-like II"/>
    <property type="match status" value="2"/>
</dbReference>
<dbReference type="InterPro" id="IPR011852">
    <property type="entry name" value="TRAP_TAXI"/>
</dbReference>
<dbReference type="NCBIfam" id="TIGR02122">
    <property type="entry name" value="TRAP_TAXI"/>
    <property type="match status" value="1"/>
</dbReference>
<name>A0ABV2NKM0_9HYPH</name>
<evidence type="ECO:0000313" key="2">
    <source>
        <dbReference type="Proteomes" id="UP001549119"/>
    </source>
</evidence>
<organism evidence="1 2">
    <name type="scientific">Methylobacterium radiotolerans</name>
    <dbReference type="NCBI Taxonomy" id="31998"/>
    <lineage>
        <taxon>Bacteria</taxon>
        <taxon>Pseudomonadati</taxon>
        <taxon>Pseudomonadota</taxon>
        <taxon>Alphaproteobacteria</taxon>
        <taxon>Hyphomicrobiales</taxon>
        <taxon>Methylobacteriaceae</taxon>
        <taxon>Methylobacterium</taxon>
    </lineage>
</organism>
<keyword evidence="1" id="KW-0675">Receptor</keyword>
<protein>
    <submittedName>
        <fullName evidence="1">TRAP transporter TAXI family solute receptor</fullName>
    </submittedName>
</protein>